<dbReference type="CDD" id="cd02980">
    <property type="entry name" value="TRX_Fd_family"/>
    <property type="match status" value="1"/>
</dbReference>
<dbReference type="InterPro" id="IPR019575">
    <property type="entry name" value="Nuop51_4Fe4S-bd"/>
</dbReference>
<dbReference type="InterPro" id="IPR037207">
    <property type="entry name" value="Nuop51_4Fe4S-bd_sf"/>
</dbReference>
<feature type="domain" description="4Fe-4S ferredoxin-type" evidence="6">
    <location>
        <begin position="605"/>
        <end position="634"/>
    </location>
</feature>
<dbReference type="Proteomes" id="UP000324209">
    <property type="component" value="Chromosome"/>
</dbReference>
<dbReference type="OrthoDB" id="9761899at2"/>
<dbReference type="SUPFAM" id="SSF54862">
    <property type="entry name" value="4Fe-4S ferredoxins"/>
    <property type="match status" value="1"/>
</dbReference>
<dbReference type="AlphaFoldDB" id="A0A5C1QN49"/>
<dbReference type="Pfam" id="PF01512">
    <property type="entry name" value="Complex1_51K"/>
    <property type="match status" value="1"/>
</dbReference>
<dbReference type="SMART" id="SM00928">
    <property type="entry name" value="NADH_4Fe-4S"/>
    <property type="match status" value="1"/>
</dbReference>
<dbReference type="FunFam" id="3.40.50.11540:FF:000001">
    <property type="entry name" value="NADH dehydrogenase [ubiquinone] flavoprotein 1, mitochondrial"/>
    <property type="match status" value="1"/>
</dbReference>
<dbReference type="Pfam" id="PF10589">
    <property type="entry name" value="NADH_4Fe-4S"/>
    <property type="match status" value="1"/>
</dbReference>
<dbReference type="Gene3D" id="3.40.50.11540">
    <property type="entry name" value="NADH-ubiquinone oxidoreductase 51kDa subunit"/>
    <property type="match status" value="1"/>
</dbReference>
<evidence type="ECO:0000256" key="1">
    <source>
        <dbReference type="ARBA" id="ARBA00007523"/>
    </source>
</evidence>
<organism evidence="7 8">
    <name type="scientific">Oceanispirochaeta crateris</name>
    <dbReference type="NCBI Taxonomy" id="2518645"/>
    <lineage>
        <taxon>Bacteria</taxon>
        <taxon>Pseudomonadati</taxon>
        <taxon>Spirochaetota</taxon>
        <taxon>Spirochaetia</taxon>
        <taxon>Spirochaetales</taxon>
        <taxon>Spirochaetaceae</taxon>
        <taxon>Oceanispirochaeta</taxon>
    </lineage>
</organism>
<dbReference type="SUPFAM" id="SSF52833">
    <property type="entry name" value="Thioredoxin-like"/>
    <property type="match status" value="1"/>
</dbReference>
<evidence type="ECO:0000256" key="4">
    <source>
        <dbReference type="ARBA" id="ARBA00023004"/>
    </source>
</evidence>
<dbReference type="PROSITE" id="PS00645">
    <property type="entry name" value="COMPLEX1_51K_2"/>
    <property type="match status" value="1"/>
</dbReference>
<dbReference type="GO" id="GO:0046872">
    <property type="term" value="F:metal ion binding"/>
    <property type="evidence" value="ECO:0007669"/>
    <property type="project" value="UniProtKB-KW"/>
</dbReference>
<dbReference type="EMBL" id="CP036150">
    <property type="protein sequence ID" value="QEN08758.1"/>
    <property type="molecule type" value="Genomic_DNA"/>
</dbReference>
<dbReference type="InterPro" id="IPR001949">
    <property type="entry name" value="NADH-UbQ_OxRdtase_51kDa_CS"/>
</dbReference>
<proteinExistence type="inferred from homology"/>
<dbReference type="InterPro" id="IPR037225">
    <property type="entry name" value="Nuo51_FMN-bd_sf"/>
</dbReference>
<dbReference type="Gene3D" id="3.40.30.10">
    <property type="entry name" value="Glutaredoxin"/>
    <property type="match status" value="1"/>
</dbReference>
<evidence type="ECO:0000313" key="7">
    <source>
        <dbReference type="EMBL" id="QEN08758.1"/>
    </source>
</evidence>
<dbReference type="Gene3D" id="1.20.1440.230">
    <property type="entry name" value="NADH-ubiquinone oxidoreductase 51kDa subunit, iron-sulphur binding domain"/>
    <property type="match status" value="1"/>
</dbReference>
<keyword evidence="4" id="KW-0408">Iron</keyword>
<protein>
    <submittedName>
        <fullName evidence="7">4Fe-4S dicluster domain-containing protein</fullName>
    </submittedName>
</protein>
<keyword evidence="3" id="KW-0479">Metal-binding</keyword>
<dbReference type="Pfam" id="PF13237">
    <property type="entry name" value="Fer4_10"/>
    <property type="match status" value="1"/>
</dbReference>
<keyword evidence="5" id="KW-0411">Iron-sulfur</keyword>
<evidence type="ECO:0000259" key="6">
    <source>
        <dbReference type="PROSITE" id="PS51379"/>
    </source>
</evidence>
<dbReference type="SUPFAM" id="SSF142984">
    <property type="entry name" value="Nqo1 middle domain-like"/>
    <property type="match status" value="1"/>
</dbReference>
<evidence type="ECO:0000313" key="8">
    <source>
        <dbReference type="Proteomes" id="UP000324209"/>
    </source>
</evidence>
<dbReference type="RefSeq" id="WP_149486839.1">
    <property type="nucleotide sequence ID" value="NZ_CP036150.1"/>
</dbReference>
<dbReference type="Gene3D" id="6.10.250.1450">
    <property type="match status" value="1"/>
</dbReference>
<dbReference type="PANTHER" id="PTHR43578">
    <property type="entry name" value="NADH-QUINONE OXIDOREDUCTASE SUBUNIT F"/>
    <property type="match status" value="1"/>
</dbReference>
<dbReference type="SUPFAM" id="SSF142019">
    <property type="entry name" value="Nqo1 FMN-binding domain-like"/>
    <property type="match status" value="1"/>
</dbReference>
<gene>
    <name evidence="7" type="ORF">EXM22_12450</name>
</gene>
<dbReference type="InterPro" id="IPR036249">
    <property type="entry name" value="Thioredoxin-like_sf"/>
</dbReference>
<dbReference type="Gene3D" id="3.30.70.20">
    <property type="match status" value="1"/>
</dbReference>
<name>A0A5C1QN49_9SPIO</name>
<dbReference type="PANTHER" id="PTHR43578:SF3">
    <property type="entry name" value="NADH-QUINONE OXIDOREDUCTASE SUBUNIT F"/>
    <property type="match status" value="1"/>
</dbReference>
<keyword evidence="8" id="KW-1185">Reference proteome</keyword>
<dbReference type="GO" id="GO:0051539">
    <property type="term" value="F:4 iron, 4 sulfur cluster binding"/>
    <property type="evidence" value="ECO:0007669"/>
    <property type="project" value="UniProtKB-KW"/>
</dbReference>
<dbReference type="KEGG" id="ock:EXM22_12450"/>
<dbReference type="GO" id="GO:0010181">
    <property type="term" value="F:FMN binding"/>
    <property type="evidence" value="ECO:0007669"/>
    <property type="project" value="InterPro"/>
</dbReference>
<comment type="similarity">
    <text evidence="1">Belongs to the complex I 51 kDa subunit family.</text>
</comment>
<dbReference type="Gene3D" id="3.10.20.600">
    <property type="match status" value="1"/>
</dbReference>
<evidence type="ECO:0000256" key="3">
    <source>
        <dbReference type="ARBA" id="ARBA00022723"/>
    </source>
</evidence>
<dbReference type="PROSITE" id="PS51379">
    <property type="entry name" value="4FE4S_FER_2"/>
    <property type="match status" value="2"/>
</dbReference>
<evidence type="ECO:0000256" key="2">
    <source>
        <dbReference type="ARBA" id="ARBA00022485"/>
    </source>
</evidence>
<keyword evidence="2" id="KW-0004">4Fe-4S</keyword>
<evidence type="ECO:0000256" key="5">
    <source>
        <dbReference type="ARBA" id="ARBA00023014"/>
    </source>
</evidence>
<dbReference type="GO" id="GO:0008137">
    <property type="term" value="F:NADH dehydrogenase (ubiquinone) activity"/>
    <property type="evidence" value="ECO:0007669"/>
    <property type="project" value="InterPro"/>
</dbReference>
<reference evidence="7 8" key="1">
    <citation type="submission" date="2019-02" db="EMBL/GenBank/DDBJ databases">
        <title>Complete Genome Sequence and Methylome Analysis of free living Spirochaetas.</title>
        <authorList>
            <person name="Fomenkov A."/>
            <person name="Dubinina G."/>
            <person name="Leshcheva N."/>
            <person name="Mikheeva N."/>
            <person name="Grabovich M."/>
            <person name="Vincze T."/>
            <person name="Roberts R.J."/>
        </authorList>
    </citation>
    <scope>NUCLEOTIDE SEQUENCE [LARGE SCALE GENOMIC DNA]</scope>
    <source>
        <strain evidence="7 8">K2</strain>
    </source>
</reference>
<feature type="domain" description="4Fe-4S ferredoxin-type" evidence="6">
    <location>
        <begin position="575"/>
        <end position="604"/>
    </location>
</feature>
<sequence>METAILEKIQEDFKNRKSCLSHRIVICAGTGCIANGAMDVHEALAKIIREKQLPLTLSLKEEIPPGEEDPILISKSGCQGFCQVGPLVTIEPENILYTKVKPEHARDIIERTILAGEVITELLYKEPQSGQSCKNHEEISFYKRQNRMVLKSCGDIDPEDINNYIYSGGYMAARDMVLNKSPQEVCDIVKEAGLRGRGGGGFSTGRKWDLALKQKSPDKYIICNGDEGDPGAFMDRSVMEGNPHSILEGMIIAAKACGGTEGQVYVRMEYPLAVRRIQKAIIEARKSHFLGENIFGSDFSFDIHVMEGAGAFVCGEASAMTESIMGRRGMPRVKPPRTAEQGLWGKPTVVNNVETLACVPLIIRMGADAFKKTGTTSSPGTKTFALTGHVANTGLIEVPFGTTLREIIFNIGGGVLNAKGEIDNNDFKAVQIGGPSGGCLIEKHLDIPLDFDSLKSVGAMVGSGGLVVMNKSTCMVQIARFFMKFTQSESCGKCVPCREGTRQILELIDDVAQGRGTQKTLTLLEELCETVQETSLCGLGKSAPSPVLSTLKQFREEWDAHIEMNCPTGNCKDLVSYTIAAESCKGCTACVRVCPAGAISGNRKEAHVIDEQKCIRCGACVETCRFDAISVGGRV</sequence>
<dbReference type="SUPFAM" id="SSF140490">
    <property type="entry name" value="Nqo1C-terminal domain-like"/>
    <property type="match status" value="1"/>
</dbReference>
<dbReference type="FunFam" id="1.20.1440.230:FF:000001">
    <property type="entry name" value="Mitochondrial NADH dehydrogenase flavoprotein 1"/>
    <property type="match status" value="1"/>
</dbReference>
<dbReference type="InterPro" id="IPR017896">
    <property type="entry name" value="4Fe4S_Fe-S-bd"/>
</dbReference>
<accession>A0A5C1QN49</accession>
<dbReference type="InterPro" id="IPR011538">
    <property type="entry name" value="Nuo51_FMN-bd"/>
</dbReference>